<reference evidence="9" key="1">
    <citation type="submission" date="2020-06" db="EMBL/GenBank/DDBJ databases">
        <title>Unique genomic features of the anaerobic methanotrophic archaea.</title>
        <authorList>
            <person name="Chadwick G.L."/>
            <person name="Skennerton C.T."/>
            <person name="Laso-Perez R."/>
            <person name="Leu A.O."/>
            <person name="Speth D.R."/>
            <person name="Yu H."/>
            <person name="Morgan-Lang C."/>
            <person name="Hatzenpichler R."/>
            <person name="Goudeau D."/>
            <person name="Malmstrom R."/>
            <person name="Brazelton W.J."/>
            <person name="Woyke T."/>
            <person name="Hallam S.J."/>
            <person name="Tyson G.W."/>
            <person name="Wegener G."/>
            <person name="Boetius A."/>
            <person name="Orphan V."/>
        </authorList>
    </citation>
    <scope>NUCLEOTIDE SEQUENCE</scope>
</reference>
<organism evidence="9">
    <name type="scientific">Candidatus Methanogaster sp. ANME-2c ERB4</name>
    <dbReference type="NCBI Taxonomy" id="2759911"/>
    <lineage>
        <taxon>Archaea</taxon>
        <taxon>Methanobacteriati</taxon>
        <taxon>Methanobacteriota</taxon>
        <taxon>Stenosarchaea group</taxon>
        <taxon>Methanomicrobia</taxon>
        <taxon>Methanosarcinales</taxon>
        <taxon>ANME-2 cluster</taxon>
        <taxon>Candidatus Methanogasteraceae</taxon>
        <taxon>Candidatus Methanogaster</taxon>
    </lineage>
</organism>
<evidence type="ECO:0000256" key="1">
    <source>
        <dbReference type="ARBA" id="ARBA00022679"/>
    </source>
</evidence>
<dbReference type="PANTHER" id="PTHR34047:SF7">
    <property type="entry name" value="RNA-DIRECTED DNA POLYMERASE"/>
    <property type="match status" value="1"/>
</dbReference>
<gene>
    <name evidence="10" type="ORF">DDAEPMCD_00001</name>
    <name evidence="9" type="ORF">NEBFCOPL_00002</name>
</gene>
<keyword evidence="2" id="KW-0548">Nucleotidyltransferase</keyword>
<dbReference type="InterPro" id="IPR051083">
    <property type="entry name" value="GrpII_Intron_Splice-Mob/Def"/>
</dbReference>
<dbReference type="InterPro" id="IPR043502">
    <property type="entry name" value="DNA/RNA_pol_sf"/>
</dbReference>
<comment type="similarity">
    <text evidence="6">Belongs to the bacterial reverse transcriptase family.</text>
</comment>
<evidence type="ECO:0000256" key="3">
    <source>
        <dbReference type="ARBA" id="ARBA00022723"/>
    </source>
</evidence>
<evidence type="ECO:0000313" key="10">
    <source>
        <dbReference type="EMBL" id="QNO42507.1"/>
    </source>
</evidence>
<dbReference type="InterPro" id="IPR000123">
    <property type="entry name" value="Reverse_transcriptase_msDNA"/>
</dbReference>
<accession>A0A7G9Y117</accession>
<feature type="domain" description="Reverse transcriptase" evidence="8">
    <location>
        <begin position="62"/>
        <end position="272"/>
    </location>
</feature>
<dbReference type="GO" id="GO:0003723">
    <property type="term" value="F:RNA binding"/>
    <property type="evidence" value="ECO:0007669"/>
    <property type="project" value="InterPro"/>
</dbReference>
<dbReference type="PANTHER" id="PTHR34047">
    <property type="entry name" value="NUCLEAR INTRON MATURASE 1, MITOCHONDRIAL-RELATED"/>
    <property type="match status" value="1"/>
</dbReference>
<dbReference type="GO" id="GO:0051607">
    <property type="term" value="P:defense response to virus"/>
    <property type="evidence" value="ECO:0007669"/>
    <property type="project" value="UniProtKB-KW"/>
</dbReference>
<dbReference type="InterPro" id="IPR000477">
    <property type="entry name" value="RT_dom"/>
</dbReference>
<keyword evidence="4" id="KW-0460">Magnesium</keyword>
<dbReference type="GO" id="GO:0003964">
    <property type="term" value="F:RNA-directed DNA polymerase activity"/>
    <property type="evidence" value="ECO:0007669"/>
    <property type="project" value="UniProtKB-EC"/>
</dbReference>
<dbReference type="EMBL" id="MT630658">
    <property type="protein sequence ID" value="QNO41701.1"/>
    <property type="molecule type" value="Genomic_DNA"/>
</dbReference>
<dbReference type="NCBIfam" id="NF038233">
    <property type="entry name" value="retron_St85_RT"/>
    <property type="match status" value="1"/>
</dbReference>
<dbReference type="Gene3D" id="3.10.10.10">
    <property type="entry name" value="HIV Type 1 Reverse Transcriptase, subunit A, domain 1"/>
    <property type="match status" value="1"/>
</dbReference>
<keyword evidence="3" id="KW-0479">Metal-binding</keyword>
<dbReference type="Pfam" id="PF00078">
    <property type="entry name" value="RVT_1"/>
    <property type="match status" value="1"/>
</dbReference>
<dbReference type="AlphaFoldDB" id="A0A7G9Y117"/>
<dbReference type="CDD" id="cd03487">
    <property type="entry name" value="RT_Bac_retron_II"/>
    <property type="match status" value="1"/>
</dbReference>
<protein>
    <recommendedName>
        <fullName evidence="8">Reverse transcriptase domain-containing protein</fullName>
    </recommendedName>
</protein>
<dbReference type="PRINTS" id="PR00866">
    <property type="entry name" value="RNADNAPOLMS"/>
</dbReference>
<dbReference type="InterPro" id="IPR043128">
    <property type="entry name" value="Rev_trsase/Diguanyl_cyclase"/>
</dbReference>
<name>A0A7G9Y117_9EURY</name>
<dbReference type="PROSITE" id="PS50878">
    <property type="entry name" value="RT_POL"/>
    <property type="match status" value="1"/>
</dbReference>
<evidence type="ECO:0000313" key="9">
    <source>
        <dbReference type="EMBL" id="QNO41701.1"/>
    </source>
</evidence>
<sequence>MRMTKDQILTEDQFKVFISSIKPPLSEEEHESQCSSFKKLKRNELPYILNIEHLAELTGSSPAQLHLFISDKRKAYSSFKLPKKRGGFRKIDAPSKKMKTVQRWILDNMLYKLDAGNYAHGFVPNRSIATNASVHVGQELVLGIDIKDFFPSITLKRVVGLFQSIGYNEEVSHGMGELCTFNWRLPQGAPTSPMISNLIAWHIDIKLSKFCNKRNLCYSRYADDITISGGTELPRYKTLIFRKIKEEGFSINDEKTRVHGRGSSQRVTGLVVNDTITLGREKKKRLRAIVHNIAKNGPIAENRDNDPFFRERVFGHIGFAKMVEPDFAKSLQ</sequence>
<dbReference type="Gene3D" id="3.30.70.270">
    <property type="match status" value="1"/>
</dbReference>
<comment type="catalytic activity">
    <reaction evidence="7">
        <text>DNA(n) + a 2'-deoxyribonucleoside 5'-triphosphate = DNA(n+1) + diphosphate</text>
        <dbReference type="Rhea" id="RHEA:22508"/>
        <dbReference type="Rhea" id="RHEA-COMP:17339"/>
        <dbReference type="Rhea" id="RHEA-COMP:17340"/>
        <dbReference type="ChEBI" id="CHEBI:33019"/>
        <dbReference type="ChEBI" id="CHEBI:61560"/>
        <dbReference type="ChEBI" id="CHEBI:173112"/>
        <dbReference type="EC" id="2.7.7.49"/>
    </reaction>
</comment>
<evidence type="ECO:0000256" key="4">
    <source>
        <dbReference type="ARBA" id="ARBA00022842"/>
    </source>
</evidence>
<evidence type="ECO:0000259" key="8">
    <source>
        <dbReference type="PROSITE" id="PS50878"/>
    </source>
</evidence>
<evidence type="ECO:0000256" key="2">
    <source>
        <dbReference type="ARBA" id="ARBA00022695"/>
    </source>
</evidence>
<dbReference type="GO" id="GO:0046872">
    <property type="term" value="F:metal ion binding"/>
    <property type="evidence" value="ECO:0007669"/>
    <property type="project" value="UniProtKB-KW"/>
</dbReference>
<evidence type="ECO:0000256" key="5">
    <source>
        <dbReference type="ARBA" id="ARBA00023118"/>
    </source>
</evidence>
<dbReference type="EMBL" id="MT630746">
    <property type="protein sequence ID" value="QNO42507.1"/>
    <property type="molecule type" value="Genomic_DNA"/>
</dbReference>
<evidence type="ECO:0000256" key="7">
    <source>
        <dbReference type="ARBA" id="ARBA00048173"/>
    </source>
</evidence>
<keyword evidence="1" id="KW-0808">Transferase</keyword>
<keyword evidence="5" id="KW-0051">Antiviral defense</keyword>
<proteinExistence type="inferred from homology"/>
<evidence type="ECO:0000256" key="6">
    <source>
        <dbReference type="ARBA" id="ARBA00034120"/>
    </source>
</evidence>
<dbReference type="SUPFAM" id="SSF56672">
    <property type="entry name" value="DNA/RNA polymerases"/>
    <property type="match status" value="1"/>
</dbReference>